<organism evidence="9 10">
    <name type="scientific">Pseudohongiella spirulinae</name>
    <dbReference type="NCBI Taxonomy" id="1249552"/>
    <lineage>
        <taxon>Bacteria</taxon>
        <taxon>Pseudomonadati</taxon>
        <taxon>Pseudomonadota</taxon>
        <taxon>Gammaproteobacteria</taxon>
        <taxon>Pseudomonadales</taxon>
        <taxon>Pseudohongiellaceae</taxon>
        <taxon>Pseudohongiella</taxon>
    </lineage>
</organism>
<dbReference type="InterPro" id="IPR020603">
    <property type="entry name" value="MraZ_dom"/>
</dbReference>
<comment type="subcellular location">
    <subcellularLocation>
        <location evidence="7">Cytoplasm</location>
        <location evidence="7">Nucleoid</location>
    </subcellularLocation>
</comment>
<evidence type="ECO:0000256" key="1">
    <source>
        <dbReference type="ARBA" id="ARBA00013860"/>
    </source>
</evidence>
<accession>A0A0S2KF34</accession>
<dbReference type="PROSITE" id="PS51740">
    <property type="entry name" value="SPOVT_ABRB"/>
    <property type="match status" value="2"/>
</dbReference>
<dbReference type="InterPro" id="IPR007159">
    <property type="entry name" value="SpoVT-AbrB_dom"/>
</dbReference>
<dbReference type="Gene3D" id="3.40.1550.20">
    <property type="entry name" value="Transcriptional regulator MraZ domain"/>
    <property type="match status" value="1"/>
</dbReference>
<dbReference type="CDD" id="cd16320">
    <property type="entry name" value="MraZ_N"/>
    <property type="match status" value="1"/>
</dbReference>
<dbReference type="EMBL" id="CP013189">
    <property type="protein sequence ID" value="ALO46939.1"/>
    <property type="molecule type" value="Genomic_DNA"/>
</dbReference>
<keyword evidence="10" id="KW-1185">Reference proteome</keyword>
<dbReference type="AlphaFoldDB" id="A0A0S2KF34"/>
<keyword evidence="3" id="KW-0677">Repeat</keyword>
<evidence type="ECO:0000256" key="7">
    <source>
        <dbReference type="HAMAP-Rule" id="MF_01008"/>
    </source>
</evidence>
<dbReference type="KEGG" id="pspi:PS2015_2304"/>
<evidence type="ECO:0000259" key="8">
    <source>
        <dbReference type="PROSITE" id="PS51740"/>
    </source>
</evidence>
<keyword evidence="6 7" id="KW-0804">Transcription</keyword>
<dbReference type="OrthoDB" id="9807753at2"/>
<evidence type="ECO:0000256" key="4">
    <source>
        <dbReference type="ARBA" id="ARBA00023015"/>
    </source>
</evidence>
<keyword evidence="2 7" id="KW-0963">Cytoplasm</keyword>
<protein>
    <recommendedName>
        <fullName evidence="1 7">Transcriptional regulator MraZ</fullName>
    </recommendedName>
</protein>
<evidence type="ECO:0000313" key="9">
    <source>
        <dbReference type="EMBL" id="ALO46939.1"/>
    </source>
</evidence>
<dbReference type="InterPro" id="IPR035644">
    <property type="entry name" value="MraZ_C"/>
</dbReference>
<dbReference type="CDD" id="cd16321">
    <property type="entry name" value="MraZ_C"/>
    <property type="match status" value="1"/>
</dbReference>
<comment type="subunit">
    <text evidence="7">Forms oligomers.</text>
</comment>
<keyword evidence="4 7" id="KW-0805">Transcription regulation</keyword>
<dbReference type="InterPro" id="IPR003444">
    <property type="entry name" value="MraZ"/>
</dbReference>
<evidence type="ECO:0000256" key="2">
    <source>
        <dbReference type="ARBA" id="ARBA00022490"/>
    </source>
</evidence>
<dbReference type="GO" id="GO:0009295">
    <property type="term" value="C:nucleoid"/>
    <property type="evidence" value="ECO:0007669"/>
    <property type="project" value="UniProtKB-SubCell"/>
</dbReference>
<evidence type="ECO:0000256" key="3">
    <source>
        <dbReference type="ARBA" id="ARBA00022737"/>
    </source>
</evidence>
<dbReference type="GO" id="GO:2000143">
    <property type="term" value="P:negative regulation of DNA-templated transcription initiation"/>
    <property type="evidence" value="ECO:0007669"/>
    <property type="project" value="TreeGrafter"/>
</dbReference>
<reference evidence="9 10" key="1">
    <citation type="submission" date="2015-11" db="EMBL/GenBank/DDBJ databases">
        <authorList>
            <person name="Zhang Y."/>
            <person name="Guo Z."/>
        </authorList>
    </citation>
    <scope>NUCLEOTIDE SEQUENCE [LARGE SCALE GENOMIC DNA]</scope>
    <source>
        <strain evidence="9 10">KCTC 32221</strain>
    </source>
</reference>
<keyword evidence="5 7" id="KW-0238">DNA-binding</keyword>
<dbReference type="Pfam" id="PF02381">
    <property type="entry name" value="MraZ"/>
    <property type="match status" value="2"/>
</dbReference>
<dbReference type="PANTHER" id="PTHR34701:SF1">
    <property type="entry name" value="TRANSCRIPTIONAL REGULATOR MRAZ"/>
    <property type="match status" value="1"/>
</dbReference>
<proteinExistence type="inferred from homology"/>
<comment type="similarity">
    <text evidence="7">Belongs to the MraZ family.</text>
</comment>
<dbReference type="InterPro" id="IPR038619">
    <property type="entry name" value="MraZ_sf"/>
</dbReference>
<evidence type="ECO:0000256" key="6">
    <source>
        <dbReference type="ARBA" id="ARBA00023163"/>
    </source>
</evidence>
<name>A0A0S2KF34_9GAMM</name>
<dbReference type="PANTHER" id="PTHR34701">
    <property type="entry name" value="TRANSCRIPTIONAL REGULATOR MRAZ"/>
    <property type="match status" value="1"/>
</dbReference>
<dbReference type="SUPFAM" id="SSF89447">
    <property type="entry name" value="AbrB/MazE/MraZ-like"/>
    <property type="match status" value="1"/>
</dbReference>
<gene>
    <name evidence="7" type="primary">mraZ</name>
    <name evidence="9" type="ORF">PS2015_2304</name>
</gene>
<dbReference type="STRING" id="1249552.PS2015_2304"/>
<evidence type="ECO:0000256" key="5">
    <source>
        <dbReference type="ARBA" id="ARBA00023125"/>
    </source>
</evidence>
<dbReference type="GO" id="GO:0005737">
    <property type="term" value="C:cytoplasm"/>
    <property type="evidence" value="ECO:0007669"/>
    <property type="project" value="UniProtKB-UniRule"/>
</dbReference>
<feature type="domain" description="SpoVT-AbrB" evidence="8">
    <location>
        <begin position="5"/>
        <end position="52"/>
    </location>
</feature>
<dbReference type="InterPro" id="IPR037914">
    <property type="entry name" value="SpoVT-AbrB_sf"/>
</dbReference>
<dbReference type="NCBIfam" id="TIGR00242">
    <property type="entry name" value="division/cell wall cluster transcriptional repressor MraZ"/>
    <property type="match status" value="1"/>
</dbReference>
<evidence type="ECO:0000313" key="10">
    <source>
        <dbReference type="Proteomes" id="UP000065641"/>
    </source>
</evidence>
<feature type="domain" description="SpoVT-AbrB" evidence="8">
    <location>
        <begin position="81"/>
        <end position="124"/>
    </location>
</feature>
<dbReference type="Proteomes" id="UP000065641">
    <property type="component" value="Chromosome"/>
</dbReference>
<sequence length="151" mass="17107">MFRGVNTINLDAKGRMAMPARYREMLADKYGGRLVATVDFSGQCLLLYPIDEWEVIQQKVESLSSFDAASRRVQRMLIGHAHDLEMDGSGRLLLPQILRSRAQLDKHVALVGQGMKFEIWNEERWSAQADSWFAGESGQDELPPELLNLSL</sequence>
<dbReference type="GO" id="GO:0003700">
    <property type="term" value="F:DNA-binding transcription factor activity"/>
    <property type="evidence" value="ECO:0007669"/>
    <property type="project" value="UniProtKB-UniRule"/>
</dbReference>
<dbReference type="RefSeq" id="WP_058022381.1">
    <property type="nucleotide sequence ID" value="NZ_CP013189.1"/>
</dbReference>
<dbReference type="GO" id="GO:0000976">
    <property type="term" value="F:transcription cis-regulatory region binding"/>
    <property type="evidence" value="ECO:0007669"/>
    <property type="project" value="TreeGrafter"/>
</dbReference>
<dbReference type="InterPro" id="IPR035642">
    <property type="entry name" value="MraZ_N"/>
</dbReference>
<dbReference type="HAMAP" id="MF_01008">
    <property type="entry name" value="MraZ"/>
    <property type="match status" value="1"/>
</dbReference>